<keyword evidence="1" id="KW-0812">Transmembrane</keyword>
<keyword evidence="1" id="KW-1133">Transmembrane helix</keyword>
<reference evidence="2" key="1">
    <citation type="submission" date="2020-02" db="EMBL/GenBank/DDBJ databases">
        <authorList>
            <person name="Meier V. D."/>
        </authorList>
    </citation>
    <scope>NUCLEOTIDE SEQUENCE</scope>
    <source>
        <strain evidence="2">AVDCRST_MAG26</strain>
    </source>
</reference>
<gene>
    <name evidence="2" type="ORF">AVDCRST_MAG26-4731</name>
</gene>
<keyword evidence="1" id="KW-0472">Membrane</keyword>
<name>A0A6J4K9W1_9CHLR</name>
<dbReference type="EMBL" id="CADCTK010001135">
    <property type="protein sequence ID" value="CAA9300061.1"/>
    <property type="molecule type" value="Genomic_DNA"/>
</dbReference>
<sequence>MSAVMVAAALCLLAALVLLGLAGRRAQGRHWTALPLWMGVLAVPGFLVGGLLSALNERLLEIPLVLFAIGWMSLGYAMWRSSTSPRTTPL</sequence>
<accession>A0A6J4K9W1</accession>
<feature type="transmembrane region" description="Helical" evidence="1">
    <location>
        <begin position="62"/>
        <end position="79"/>
    </location>
</feature>
<evidence type="ECO:0000256" key="1">
    <source>
        <dbReference type="SAM" id="Phobius"/>
    </source>
</evidence>
<proteinExistence type="predicted"/>
<organism evidence="2">
    <name type="scientific">uncultured Chloroflexia bacterium</name>
    <dbReference type="NCBI Taxonomy" id="1672391"/>
    <lineage>
        <taxon>Bacteria</taxon>
        <taxon>Bacillati</taxon>
        <taxon>Chloroflexota</taxon>
        <taxon>Chloroflexia</taxon>
        <taxon>environmental samples</taxon>
    </lineage>
</organism>
<protein>
    <submittedName>
        <fullName evidence="2">Uncharacterized protein</fullName>
    </submittedName>
</protein>
<dbReference type="AlphaFoldDB" id="A0A6J4K9W1"/>
<evidence type="ECO:0000313" key="2">
    <source>
        <dbReference type="EMBL" id="CAA9300061.1"/>
    </source>
</evidence>
<feature type="transmembrane region" description="Helical" evidence="1">
    <location>
        <begin position="36"/>
        <end position="55"/>
    </location>
</feature>